<dbReference type="AlphaFoldDB" id="A0AAI9VA33"/>
<gene>
    <name evidence="1" type="ORF">CCUS01_05679</name>
</gene>
<name>A0AAI9VA33_9PEZI</name>
<accession>A0AAI9VA33</accession>
<dbReference type="EMBL" id="MPDP01000179">
    <property type="protein sequence ID" value="KAK1473072.1"/>
    <property type="molecule type" value="Genomic_DNA"/>
</dbReference>
<protein>
    <submittedName>
        <fullName evidence="1">Uncharacterized protein</fullName>
    </submittedName>
</protein>
<evidence type="ECO:0000313" key="2">
    <source>
        <dbReference type="Proteomes" id="UP001239213"/>
    </source>
</evidence>
<organism evidence="1 2">
    <name type="scientific">Colletotrichum cuscutae</name>
    <dbReference type="NCBI Taxonomy" id="1209917"/>
    <lineage>
        <taxon>Eukaryota</taxon>
        <taxon>Fungi</taxon>
        <taxon>Dikarya</taxon>
        <taxon>Ascomycota</taxon>
        <taxon>Pezizomycotina</taxon>
        <taxon>Sordariomycetes</taxon>
        <taxon>Hypocreomycetidae</taxon>
        <taxon>Glomerellales</taxon>
        <taxon>Glomerellaceae</taxon>
        <taxon>Colletotrichum</taxon>
        <taxon>Colletotrichum acutatum species complex</taxon>
    </lineage>
</organism>
<evidence type="ECO:0000313" key="1">
    <source>
        <dbReference type="EMBL" id="KAK1473072.1"/>
    </source>
</evidence>
<proteinExistence type="predicted"/>
<dbReference type="Proteomes" id="UP001239213">
    <property type="component" value="Unassembled WGS sequence"/>
</dbReference>
<comment type="caution">
    <text evidence="1">The sequence shown here is derived from an EMBL/GenBank/DDBJ whole genome shotgun (WGS) entry which is preliminary data.</text>
</comment>
<keyword evidence="2" id="KW-1185">Reference proteome</keyword>
<sequence>MSSIRPPSYALKLGSREYVVVNAYLSLHTLKQAISANTMGRYITRTPRQGYGYRAKTQMALCHFCKSIERPGLDWLATIVKTWPGYCSEDDLVTFVNLRTGKVIPFKSYVLDELSHTLMQIPVLPQDLMAKFAEFSTVGHKPATVILKRCLNSHLTSASSKITGAPLPNT</sequence>
<reference evidence="1" key="1">
    <citation type="submission" date="2016-11" db="EMBL/GenBank/DDBJ databases">
        <title>The genome sequence of Colletotrichum cuscutae.</title>
        <authorList>
            <person name="Baroncelli R."/>
        </authorList>
    </citation>
    <scope>NUCLEOTIDE SEQUENCE</scope>
    <source>
        <strain evidence="1">IMI 304802</strain>
    </source>
</reference>